<protein>
    <submittedName>
        <fullName evidence="2">Uncharacterized protein</fullName>
    </submittedName>
</protein>
<evidence type="ECO:0000313" key="2">
    <source>
        <dbReference type="WBParaSite" id="ES5_v2.g11073.t1"/>
    </source>
</evidence>
<name>A0AC34F1W3_9BILA</name>
<proteinExistence type="predicted"/>
<reference evidence="2" key="1">
    <citation type="submission" date="2022-11" db="UniProtKB">
        <authorList>
            <consortium name="WormBaseParasite"/>
        </authorList>
    </citation>
    <scope>IDENTIFICATION</scope>
</reference>
<sequence>MASIFVTPYLSSKKKDDKPAKALQITKDEDSEEEKRGKKKDSKGKGKNAAATKKGGKKGKGEKTETEITEDPDLKSRDDYGVKTNDESMKHLKK</sequence>
<dbReference type="WBParaSite" id="ES5_v2.g11073.t1">
    <property type="protein sequence ID" value="ES5_v2.g11073.t1"/>
    <property type="gene ID" value="ES5_v2.g11073"/>
</dbReference>
<organism evidence="1 2">
    <name type="scientific">Panagrolaimus sp. ES5</name>
    <dbReference type="NCBI Taxonomy" id="591445"/>
    <lineage>
        <taxon>Eukaryota</taxon>
        <taxon>Metazoa</taxon>
        <taxon>Ecdysozoa</taxon>
        <taxon>Nematoda</taxon>
        <taxon>Chromadorea</taxon>
        <taxon>Rhabditida</taxon>
        <taxon>Tylenchina</taxon>
        <taxon>Panagrolaimomorpha</taxon>
        <taxon>Panagrolaimoidea</taxon>
        <taxon>Panagrolaimidae</taxon>
        <taxon>Panagrolaimus</taxon>
    </lineage>
</organism>
<evidence type="ECO:0000313" key="1">
    <source>
        <dbReference type="Proteomes" id="UP000887579"/>
    </source>
</evidence>
<dbReference type="Proteomes" id="UP000887579">
    <property type="component" value="Unplaced"/>
</dbReference>
<accession>A0AC34F1W3</accession>